<dbReference type="PANTHER" id="PTHR36505">
    <property type="entry name" value="BLR1072 PROTEIN"/>
    <property type="match status" value="1"/>
</dbReference>
<dbReference type="Pfam" id="PF05239">
    <property type="entry name" value="PRC"/>
    <property type="match status" value="1"/>
</dbReference>
<feature type="domain" description="PRC-barrel" evidence="1">
    <location>
        <begin position="22"/>
        <end position="96"/>
    </location>
</feature>
<proteinExistence type="predicted"/>
<reference evidence="2 3" key="1">
    <citation type="submission" date="2017-11" db="EMBL/GenBank/DDBJ databases">
        <title>Complete genome sequence of Sphingomonas sp. Strain Cra20, a psychrotolerant potential plant growth promoting rhizobacteria.</title>
        <authorList>
            <person name="Luo Y."/>
        </authorList>
    </citation>
    <scope>NUCLEOTIDE SEQUENCE [LARGE SCALE GENOMIC DNA]</scope>
    <source>
        <strain evidence="2 3">Cra20</strain>
    </source>
</reference>
<dbReference type="Proteomes" id="UP000229081">
    <property type="component" value="Chromosome"/>
</dbReference>
<evidence type="ECO:0000259" key="1">
    <source>
        <dbReference type="Pfam" id="PF05239"/>
    </source>
</evidence>
<dbReference type="InterPro" id="IPR011033">
    <property type="entry name" value="PRC_barrel-like_sf"/>
</dbReference>
<dbReference type="KEGG" id="sphc:CVN68_00995"/>
<dbReference type="AlphaFoldDB" id="A0A2K8MA30"/>
<protein>
    <submittedName>
        <fullName evidence="2">Photosystem reaction center subunit H</fullName>
    </submittedName>
</protein>
<dbReference type="InterPro" id="IPR027275">
    <property type="entry name" value="PRC-brl_dom"/>
</dbReference>
<name>A0A2K8MA30_9SPHN</name>
<dbReference type="PANTHER" id="PTHR36505:SF1">
    <property type="entry name" value="BLR1072 PROTEIN"/>
    <property type="match status" value="1"/>
</dbReference>
<dbReference type="SUPFAM" id="SSF50346">
    <property type="entry name" value="PRC-barrel domain"/>
    <property type="match status" value="1"/>
</dbReference>
<organism evidence="2 3">
    <name type="scientific">Sphingomonas psychrotolerans</name>
    <dbReference type="NCBI Taxonomy" id="1327635"/>
    <lineage>
        <taxon>Bacteria</taxon>
        <taxon>Pseudomonadati</taxon>
        <taxon>Pseudomonadota</taxon>
        <taxon>Alphaproteobacteria</taxon>
        <taxon>Sphingomonadales</taxon>
        <taxon>Sphingomonadaceae</taxon>
        <taxon>Sphingomonas</taxon>
    </lineage>
</organism>
<evidence type="ECO:0000313" key="2">
    <source>
        <dbReference type="EMBL" id="ATY30742.1"/>
    </source>
</evidence>
<keyword evidence="3" id="KW-1185">Reference proteome</keyword>
<dbReference type="OrthoDB" id="7274881at2"/>
<accession>A0A2K8MA30</accession>
<evidence type="ECO:0000313" key="3">
    <source>
        <dbReference type="Proteomes" id="UP000229081"/>
    </source>
</evidence>
<gene>
    <name evidence="2" type="ORF">CVN68_00995</name>
</gene>
<dbReference type="RefSeq" id="WP_100280554.1">
    <property type="nucleotide sequence ID" value="NZ_CP024923.1"/>
</dbReference>
<sequence length="128" mass="14085">MTDTEIANDAEIATDETTSLIASNKVEGTAVYGEDGEKLGSIYNFMVDKISGQVEYAVLQFGGIFGVGSDYYPLPWDKLTYDVEQGGYVVDVDKETLEAAPRYGADAQPAYDEAYGERVYGYYGLHYN</sequence>
<dbReference type="EMBL" id="CP024923">
    <property type="protein sequence ID" value="ATY30742.1"/>
    <property type="molecule type" value="Genomic_DNA"/>
</dbReference>
<dbReference type="Gene3D" id="2.30.30.240">
    <property type="entry name" value="PRC-barrel domain"/>
    <property type="match status" value="1"/>
</dbReference>